<gene>
    <name evidence="2" type="ORF">NS506_05957</name>
</gene>
<dbReference type="Gene3D" id="3.10.180.10">
    <property type="entry name" value="2,3-Dihydroxybiphenyl 1,2-Dioxygenase, domain 1"/>
    <property type="match status" value="2"/>
</dbReference>
<dbReference type="SUPFAM" id="SSF54593">
    <property type="entry name" value="Glyoxalase/Bleomycin resistance protein/Dihydroxybiphenyl dioxygenase"/>
    <property type="match status" value="2"/>
</dbReference>
<evidence type="ECO:0000259" key="1">
    <source>
        <dbReference type="PROSITE" id="PS51819"/>
    </source>
</evidence>
<protein>
    <recommendedName>
        <fullName evidence="1">VOC domain-containing protein</fullName>
    </recommendedName>
</protein>
<dbReference type="EMBL" id="CP017839">
    <property type="protein sequence ID" value="APA99993.1"/>
    <property type="molecule type" value="Genomic_DNA"/>
</dbReference>
<dbReference type="PANTHER" id="PTHR35908">
    <property type="entry name" value="HYPOTHETICAL FUSION PROTEIN"/>
    <property type="match status" value="1"/>
</dbReference>
<feature type="domain" description="VOC" evidence="1">
    <location>
        <begin position="6"/>
        <end position="123"/>
    </location>
</feature>
<dbReference type="AlphaFoldDB" id="A0ABC8B0G7"/>
<sequence length="254" mass="27956">MMLRWVWAFLDRPPAQLDAAARFWTAVTGTTLSPRRGEHDEFLTLLPEFGAATVKMQVIGDASEAPGGSARMHLDLDVDDVAAATDRAVELGATLAEDYILTERIGYAVLRSPAGMTFCFTPFHDFPGTPAPAVTGPAGDRSRLDQICLDIGDSDYDIESRFWTDLTGWAWRPSSLPEFARLSARPEIPIDFLMQRLGENRPTAAHPDLACTDIEATAAWHEELGAHRTERGKQWIVMADPAGQPYCLTSRKPA</sequence>
<dbReference type="InterPro" id="IPR037523">
    <property type="entry name" value="VOC_core"/>
</dbReference>
<name>A0ABC8B0G7_9NOCA</name>
<dbReference type="InterPro" id="IPR029068">
    <property type="entry name" value="Glyas_Bleomycin-R_OHBP_Dase"/>
</dbReference>
<dbReference type="Pfam" id="PF18029">
    <property type="entry name" value="Glyoxalase_6"/>
    <property type="match status" value="2"/>
</dbReference>
<accession>A0ABC8B0G7</accession>
<evidence type="ECO:0000313" key="2">
    <source>
        <dbReference type="EMBL" id="APA99993.1"/>
    </source>
</evidence>
<dbReference type="Proteomes" id="UP000180166">
    <property type="component" value="Chromosome"/>
</dbReference>
<organism evidence="2 3">
    <name type="scientific">Nocardia seriolae</name>
    <dbReference type="NCBI Taxonomy" id="37332"/>
    <lineage>
        <taxon>Bacteria</taxon>
        <taxon>Bacillati</taxon>
        <taxon>Actinomycetota</taxon>
        <taxon>Actinomycetes</taxon>
        <taxon>Mycobacteriales</taxon>
        <taxon>Nocardiaceae</taxon>
        <taxon>Nocardia</taxon>
    </lineage>
</organism>
<dbReference type="GeneID" id="93376460"/>
<dbReference type="PROSITE" id="PS51819">
    <property type="entry name" value="VOC"/>
    <property type="match status" value="1"/>
</dbReference>
<proteinExistence type="predicted"/>
<dbReference type="KEGG" id="nsr:NS506_05957"/>
<reference evidence="2 3" key="1">
    <citation type="submission" date="2016-10" db="EMBL/GenBank/DDBJ databases">
        <title>Genome sequence of Nocardia seriolae strain EM150506, isolated from Anguila japonica.</title>
        <authorList>
            <person name="Han H.-J."/>
        </authorList>
    </citation>
    <scope>NUCLEOTIDE SEQUENCE [LARGE SCALE GENOMIC DNA]</scope>
    <source>
        <strain evidence="2 3">EM150506</strain>
    </source>
</reference>
<dbReference type="RefSeq" id="WP_228102870.1">
    <property type="nucleotide sequence ID" value="NZ_AP017900.1"/>
</dbReference>
<dbReference type="InterPro" id="IPR041581">
    <property type="entry name" value="Glyoxalase_6"/>
</dbReference>
<dbReference type="PANTHER" id="PTHR35908:SF1">
    <property type="entry name" value="CONSERVED PROTEIN"/>
    <property type="match status" value="1"/>
</dbReference>
<evidence type="ECO:0000313" key="3">
    <source>
        <dbReference type="Proteomes" id="UP000180166"/>
    </source>
</evidence>